<keyword evidence="1" id="KW-1133">Transmembrane helix</keyword>
<dbReference type="GO" id="GO:0016020">
    <property type="term" value="C:membrane"/>
    <property type="evidence" value="ECO:0007669"/>
    <property type="project" value="TreeGrafter"/>
</dbReference>
<keyword evidence="1" id="KW-0472">Membrane</keyword>
<evidence type="ECO:0000313" key="3">
    <source>
        <dbReference type="Proteomes" id="UP000249524"/>
    </source>
</evidence>
<dbReference type="EMBL" id="QFYS01000006">
    <property type="protein sequence ID" value="RAK64381.1"/>
    <property type="molecule type" value="Genomic_DNA"/>
</dbReference>
<dbReference type="InterPro" id="IPR010721">
    <property type="entry name" value="UstE-like"/>
</dbReference>
<dbReference type="Pfam" id="PF06966">
    <property type="entry name" value="DUF1295"/>
    <property type="match status" value="1"/>
</dbReference>
<evidence type="ECO:0000256" key="1">
    <source>
        <dbReference type="SAM" id="Phobius"/>
    </source>
</evidence>
<sequence length="264" mass="28771">MLLQLVLGVLVAMLAVMVAAWAFGLARRNGGWTDVFWTWGSGAVLAVAAFWPAVGDIEPARQTLVAAMVVLWATRLGLYLTPRVAGHPEDARYAKFRQDFGPRYPMGMLFVTLPQAPATALLSVSVLLAAHSPGPAPALRDAAALALFLVAIAGEAVADAQMKRFRADPANRGKVIDTGLWAWSRHPNYFFQWLGWLAYPVIALDPGRPLTWLSLTAPAVMYGLLRHVSGVPPLEAAMLESRGEAFRDYQRRVPVFFPSPPKKA</sequence>
<dbReference type="OrthoDB" id="9779233at2"/>
<dbReference type="AlphaFoldDB" id="A0A328BD59"/>
<name>A0A328BD59_9CAUL</name>
<proteinExistence type="predicted"/>
<dbReference type="Proteomes" id="UP000249524">
    <property type="component" value="Unassembled WGS sequence"/>
</dbReference>
<feature type="transmembrane region" description="Helical" evidence="1">
    <location>
        <begin position="35"/>
        <end position="53"/>
    </location>
</feature>
<feature type="transmembrane region" description="Helical" evidence="1">
    <location>
        <begin position="65"/>
        <end position="85"/>
    </location>
</feature>
<feature type="transmembrane region" description="Helical" evidence="1">
    <location>
        <begin position="142"/>
        <end position="158"/>
    </location>
</feature>
<keyword evidence="3" id="KW-1185">Reference proteome</keyword>
<accession>A0A328BD59</accession>
<dbReference type="PANTHER" id="PTHR32251:SF17">
    <property type="entry name" value="STEROID 5-ALPHA REDUCTASE C-TERMINAL DOMAIN-CONTAINING PROTEIN"/>
    <property type="match status" value="1"/>
</dbReference>
<comment type="caution">
    <text evidence="2">The sequence shown here is derived from an EMBL/GenBank/DDBJ whole genome shotgun (WGS) entry which is preliminary data.</text>
</comment>
<dbReference type="PANTHER" id="PTHR32251">
    <property type="entry name" value="3-OXO-5-ALPHA-STEROID 4-DEHYDROGENASE"/>
    <property type="match status" value="1"/>
</dbReference>
<reference evidence="2 3" key="1">
    <citation type="submission" date="2018-05" db="EMBL/GenBank/DDBJ databases">
        <authorList>
            <person name="Lanie J.A."/>
            <person name="Ng W.-L."/>
            <person name="Kazmierczak K.M."/>
            <person name="Andrzejewski T.M."/>
            <person name="Davidsen T.M."/>
            <person name="Wayne K.J."/>
            <person name="Tettelin H."/>
            <person name="Glass J.I."/>
            <person name="Rusch D."/>
            <person name="Podicherti R."/>
            <person name="Tsui H.-C.T."/>
            <person name="Winkler M.E."/>
        </authorList>
    </citation>
    <scope>NUCLEOTIDE SEQUENCE [LARGE SCALE GENOMIC DNA]</scope>
    <source>
        <strain evidence="2 3">BUT-10</strain>
    </source>
</reference>
<protein>
    <submittedName>
        <fullName evidence="2">Uncharacterized protein</fullName>
    </submittedName>
</protein>
<dbReference type="PROSITE" id="PS50244">
    <property type="entry name" value="S5A_REDUCTASE"/>
    <property type="match status" value="1"/>
</dbReference>
<feature type="transmembrane region" description="Helical" evidence="1">
    <location>
        <begin position="6"/>
        <end position="23"/>
    </location>
</feature>
<keyword evidence="1" id="KW-0812">Transmembrane</keyword>
<dbReference type="Gene3D" id="1.20.120.1630">
    <property type="match status" value="1"/>
</dbReference>
<gene>
    <name evidence="2" type="ORF">DJ019_14550</name>
</gene>
<feature type="transmembrane region" description="Helical" evidence="1">
    <location>
        <begin position="106"/>
        <end position="130"/>
    </location>
</feature>
<evidence type="ECO:0000313" key="2">
    <source>
        <dbReference type="EMBL" id="RAK64381.1"/>
    </source>
</evidence>
<organism evidence="2 3">
    <name type="scientific">Phenylobacterium kunshanense</name>
    <dbReference type="NCBI Taxonomy" id="1445034"/>
    <lineage>
        <taxon>Bacteria</taxon>
        <taxon>Pseudomonadati</taxon>
        <taxon>Pseudomonadota</taxon>
        <taxon>Alphaproteobacteria</taxon>
        <taxon>Caulobacterales</taxon>
        <taxon>Caulobacteraceae</taxon>
        <taxon>Phenylobacterium</taxon>
    </lineage>
</organism>